<feature type="transmembrane region" description="Helical" evidence="1">
    <location>
        <begin position="69"/>
        <end position="88"/>
    </location>
</feature>
<evidence type="ECO:0000313" key="4">
    <source>
        <dbReference type="Proteomes" id="UP001596011"/>
    </source>
</evidence>
<evidence type="ECO:0000313" key="3">
    <source>
        <dbReference type="EMBL" id="MFC4631338.1"/>
    </source>
</evidence>
<evidence type="ECO:0000256" key="1">
    <source>
        <dbReference type="SAM" id="Phobius"/>
    </source>
</evidence>
<comment type="caution">
    <text evidence="3">The sequence shown here is derived from an EMBL/GenBank/DDBJ whole genome shotgun (WGS) entry which is preliminary data.</text>
</comment>
<evidence type="ECO:0008006" key="5">
    <source>
        <dbReference type="Google" id="ProtNLM"/>
    </source>
</evidence>
<dbReference type="Proteomes" id="UP001596011">
    <property type="component" value="Unassembled WGS sequence"/>
</dbReference>
<protein>
    <recommendedName>
        <fullName evidence="5">LPXTG-motif cell wall-anchored protein</fullName>
    </recommendedName>
</protein>
<reference evidence="4" key="1">
    <citation type="journal article" date="2019" name="Int. J. Syst. Evol. Microbiol.">
        <title>The Global Catalogue of Microorganisms (GCM) 10K type strain sequencing project: providing services to taxonomists for standard genome sequencing and annotation.</title>
        <authorList>
            <consortium name="The Broad Institute Genomics Platform"/>
            <consortium name="The Broad Institute Genome Sequencing Center for Infectious Disease"/>
            <person name="Wu L."/>
            <person name="Ma J."/>
        </authorList>
    </citation>
    <scope>NUCLEOTIDE SEQUENCE [LARGE SCALE GENOMIC DNA]</scope>
    <source>
        <strain evidence="4">CCUG 42722</strain>
    </source>
</reference>
<name>A0ABV9HP51_9MICO</name>
<keyword evidence="1" id="KW-0472">Membrane</keyword>
<evidence type="ECO:0000256" key="2">
    <source>
        <dbReference type="SAM" id="SignalP"/>
    </source>
</evidence>
<feature type="signal peptide" evidence="2">
    <location>
        <begin position="1"/>
        <end position="25"/>
    </location>
</feature>
<sequence>MLRRFISALLIAIVVVLAPAGAAYAGQAGADHREQPCVSAECADGPGAGTGTGGADSRMSIVATGPTSFPYLAIAGGLVVAGVAAIVVSRIRTRQN</sequence>
<dbReference type="EMBL" id="JBHSFI010000008">
    <property type="protein sequence ID" value="MFC4631338.1"/>
    <property type="molecule type" value="Genomic_DNA"/>
</dbReference>
<feature type="chain" id="PRO_5047185521" description="LPXTG-motif cell wall-anchored protein" evidence="2">
    <location>
        <begin position="26"/>
        <end position="96"/>
    </location>
</feature>
<gene>
    <name evidence="3" type="ORF">ACFO6V_24040</name>
</gene>
<accession>A0ABV9HP51</accession>
<keyword evidence="1" id="KW-0812">Transmembrane</keyword>
<keyword evidence="1" id="KW-1133">Transmembrane helix</keyword>
<dbReference type="RefSeq" id="WP_377140457.1">
    <property type="nucleotide sequence ID" value="NZ_JBHSFI010000008.1"/>
</dbReference>
<keyword evidence="2" id="KW-0732">Signal</keyword>
<proteinExistence type="predicted"/>
<organism evidence="3 4">
    <name type="scientific">Promicromonospora alba</name>
    <dbReference type="NCBI Taxonomy" id="1616110"/>
    <lineage>
        <taxon>Bacteria</taxon>
        <taxon>Bacillati</taxon>
        <taxon>Actinomycetota</taxon>
        <taxon>Actinomycetes</taxon>
        <taxon>Micrococcales</taxon>
        <taxon>Promicromonosporaceae</taxon>
        <taxon>Promicromonospora</taxon>
    </lineage>
</organism>
<keyword evidence="4" id="KW-1185">Reference proteome</keyword>